<proteinExistence type="predicted"/>
<evidence type="ECO:0000313" key="1">
    <source>
        <dbReference type="EMBL" id="OAD70931.1"/>
    </source>
</evidence>
<dbReference type="GeneID" id="28997377"/>
<dbReference type="Proteomes" id="UP000077315">
    <property type="component" value="Unassembled WGS sequence"/>
</dbReference>
<organism evidence="1 2">
    <name type="scientific">Phycomyces blakesleeanus (strain ATCC 8743b / DSM 1359 / FGSC 10004 / NBRC 33097 / NRRL 1555)</name>
    <dbReference type="NCBI Taxonomy" id="763407"/>
    <lineage>
        <taxon>Eukaryota</taxon>
        <taxon>Fungi</taxon>
        <taxon>Fungi incertae sedis</taxon>
        <taxon>Mucoromycota</taxon>
        <taxon>Mucoromycotina</taxon>
        <taxon>Mucoromycetes</taxon>
        <taxon>Mucorales</taxon>
        <taxon>Phycomycetaceae</taxon>
        <taxon>Phycomyces</taxon>
    </lineage>
</organism>
<name>A0A163A421_PHYB8</name>
<protein>
    <submittedName>
        <fullName evidence="1">Uncharacterized protein</fullName>
    </submittedName>
</protein>
<reference evidence="2" key="1">
    <citation type="submission" date="2015-06" db="EMBL/GenBank/DDBJ databases">
        <title>Expansion of signal transduction pathways in fungi by whole-genome duplication.</title>
        <authorList>
            <consortium name="DOE Joint Genome Institute"/>
            <person name="Corrochano L.M."/>
            <person name="Kuo A."/>
            <person name="Marcet-Houben M."/>
            <person name="Polaino S."/>
            <person name="Salamov A."/>
            <person name="Villalobos J.M."/>
            <person name="Alvarez M.I."/>
            <person name="Avalos J."/>
            <person name="Benito E.P."/>
            <person name="Benoit I."/>
            <person name="Burger G."/>
            <person name="Camino L.P."/>
            <person name="Canovas D."/>
            <person name="Cerda-Olmedo E."/>
            <person name="Cheng J.-F."/>
            <person name="Dominguez A."/>
            <person name="Elias M."/>
            <person name="Eslava A.P."/>
            <person name="Glaser F."/>
            <person name="Grimwood J."/>
            <person name="Gutierrez G."/>
            <person name="Heitman J."/>
            <person name="Henrissat B."/>
            <person name="Iturriaga E.A."/>
            <person name="Lang B.F."/>
            <person name="Lavin J.L."/>
            <person name="Lee S."/>
            <person name="Li W."/>
            <person name="Lindquist E."/>
            <person name="Lopez-Garcia S."/>
            <person name="Luque E.M."/>
            <person name="Marcos A.T."/>
            <person name="Martin J."/>
            <person name="McCluskey K."/>
            <person name="Medina H.R."/>
            <person name="Miralles-Duran A."/>
            <person name="Miyazaki A."/>
            <person name="Munoz-Torres E."/>
            <person name="Oguiza J.A."/>
            <person name="Ohm R."/>
            <person name="Olmedo M."/>
            <person name="Orejas M."/>
            <person name="Ortiz-Castellanos L."/>
            <person name="Pisabarro A.G."/>
            <person name="Rodriguez-Romero J."/>
            <person name="Ruiz-Herrera J."/>
            <person name="Ruiz-Vazquez R."/>
            <person name="Sanz C."/>
            <person name="Schackwitz W."/>
            <person name="Schmutz J."/>
            <person name="Shahriari M."/>
            <person name="Shelest E."/>
            <person name="Silva-Franco F."/>
            <person name="Soanes D."/>
            <person name="Syed K."/>
            <person name="Tagua V.G."/>
            <person name="Talbot N.J."/>
            <person name="Thon M."/>
            <person name="De vries R.P."/>
            <person name="Wiebenga A."/>
            <person name="Yadav J.S."/>
            <person name="Braun E.L."/>
            <person name="Baker S."/>
            <person name="Garre V."/>
            <person name="Horwitz B."/>
            <person name="Torres-Martinez S."/>
            <person name="Idnurm A."/>
            <person name="Herrera-Estrella A."/>
            <person name="Gabaldon T."/>
            <person name="Grigoriev I.V."/>
        </authorList>
    </citation>
    <scope>NUCLEOTIDE SEQUENCE [LARGE SCALE GENOMIC DNA]</scope>
    <source>
        <strain evidence="2">NRRL 1555(-)</strain>
    </source>
</reference>
<sequence>MTTRHTPLKTANNPRYQKCVCERCSRSVDGYTLQLPRAARIHMHYYPPKQSIKRVYAYHHYIPPKDNAYFHNLGTLYMINCIKIMLILGTACLNSIATTVINLNIEVDGHNKDSYISKNFGSRDFPNDDCASIYRINIQYPNHELHLNRDCTLDSELKRSLDPELY</sequence>
<accession>A0A163A421</accession>
<evidence type="ECO:0000313" key="2">
    <source>
        <dbReference type="Proteomes" id="UP000077315"/>
    </source>
</evidence>
<gene>
    <name evidence="1" type="ORF">PHYBLDRAFT_171007</name>
</gene>
<dbReference type="EMBL" id="KV440987">
    <property type="protein sequence ID" value="OAD70931.1"/>
    <property type="molecule type" value="Genomic_DNA"/>
</dbReference>
<dbReference type="RefSeq" id="XP_018288971.1">
    <property type="nucleotide sequence ID" value="XM_018436471.1"/>
</dbReference>
<dbReference type="VEuPathDB" id="FungiDB:PHYBLDRAFT_171007"/>
<dbReference type="InParanoid" id="A0A163A421"/>
<keyword evidence="2" id="KW-1185">Reference proteome</keyword>
<dbReference type="AlphaFoldDB" id="A0A163A421"/>